<gene>
    <name evidence="1" type="ORF">FGO68_gene13311</name>
</gene>
<accession>A0A8J8P459</accession>
<reference evidence="1" key="1">
    <citation type="submission" date="2019-06" db="EMBL/GenBank/DDBJ databases">
        <authorList>
            <person name="Zheng W."/>
        </authorList>
    </citation>
    <scope>NUCLEOTIDE SEQUENCE</scope>
    <source>
        <strain evidence="1">QDHG01</strain>
    </source>
</reference>
<comment type="caution">
    <text evidence="1">The sequence shown here is derived from an EMBL/GenBank/DDBJ whole genome shotgun (WGS) entry which is preliminary data.</text>
</comment>
<evidence type="ECO:0000313" key="1">
    <source>
        <dbReference type="EMBL" id="TNV86772.1"/>
    </source>
</evidence>
<dbReference type="AlphaFoldDB" id="A0A8J8P459"/>
<proteinExistence type="predicted"/>
<dbReference type="EMBL" id="RRYP01000841">
    <property type="protein sequence ID" value="TNV86772.1"/>
    <property type="molecule type" value="Genomic_DNA"/>
</dbReference>
<evidence type="ECO:0000313" key="2">
    <source>
        <dbReference type="Proteomes" id="UP000785679"/>
    </source>
</evidence>
<organism evidence="1 2">
    <name type="scientific">Halteria grandinella</name>
    <dbReference type="NCBI Taxonomy" id="5974"/>
    <lineage>
        <taxon>Eukaryota</taxon>
        <taxon>Sar</taxon>
        <taxon>Alveolata</taxon>
        <taxon>Ciliophora</taxon>
        <taxon>Intramacronucleata</taxon>
        <taxon>Spirotrichea</taxon>
        <taxon>Stichotrichia</taxon>
        <taxon>Sporadotrichida</taxon>
        <taxon>Halteriidae</taxon>
        <taxon>Halteria</taxon>
    </lineage>
</organism>
<protein>
    <submittedName>
        <fullName evidence="1">Uncharacterized protein</fullName>
    </submittedName>
</protein>
<dbReference type="Proteomes" id="UP000785679">
    <property type="component" value="Unassembled WGS sequence"/>
</dbReference>
<keyword evidence="2" id="KW-1185">Reference proteome</keyword>
<sequence>MAKIMIKAIERDANVVLRVYACSHPDEIVKNLTKKNFEIIITSQGKKLDFYILETKGSEITVKLLNFESSKKQSLDILRISLIKGVYNENTNTFEKTFLRPTILESPIPIQLSTGNLFLFRFIFQVKCRYLLLCKGPNRSLGLQPYHWASYSASFFQ</sequence>
<name>A0A8J8P459_HALGN</name>